<dbReference type="AlphaFoldDB" id="A0A5P3VS98"/>
<evidence type="ECO:0008006" key="3">
    <source>
        <dbReference type="Google" id="ProtNLM"/>
    </source>
</evidence>
<sequence>MSLTPSPALQNLERVKKLKAEPPDSRECAALLRSAEIRLGDAQNVSLSIESQFDLVYNAAHAAALAALRRHGYRSDNRYLVFQCLQHTLHWSAEQWRLLDVAHHKRNLAEYEGDLTIDQAFVKELIAAVRQLVDAVRALLVSEGWGG</sequence>
<proteinExistence type="predicted"/>
<accession>A0A5P3VS98</accession>
<keyword evidence="1" id="KW-0614">Plasmid</keyword>
<name>A0A5P3VS98_9BURK</name>
<evidence type="ECO:0000313" key="1">
    <source>
        <dbReference type="EMBL" id="QEZ48888.1"/>
    </source>
</evidence>
<dbReference type="Gene3D" id="1.20.120.330">
    <property type="entry name" value="Nucleotidyltransferases domain 2"/>
    <property type="match status" value="1"/>
</dbReference>
<dbReference type="Proteomes" id="UP000325743">
    <property type="component" value="Plasmid unnamed1"/>
</dbReference>
<evidence type="ECO:0000313" key="2">
    <source>
        <dbReference type="Proteomes" id="UP000325743"/>
    </source>
</evidence>
<geneLocation type="plasmid" evidence="1">
    <name>unnamed1</name>
</geneLocation>
<gene>
    <name evidence="1" type="ORF">D2917_32000</name>
</gene>
<protein>
    <recommendedName>
        <fullName evidence="3">DNA-binding protein</fullName>
    </recommendedName>
</protein>
<dbReference type="EMBL" id="CP032520">
    <property type="protein sequence ID" value="QEZ48888.1"/>
    <property type="molecule type" value="Genomic_DNA"/>
</dbReference>
<organism evidence="1 2">
    <name type="scientific">Cupriavidus oxalaticus</name>
    <dbReference type="NCBI Taxonomy" id="96344"/>
    <lineage>
        <taxon>Bacteria</taxon>
        <taxon>Pseudomonadati</taxon>
        <taxon>Pseudomonadota</taxon>
        <taxon>Betaproteobacteria</taxon>
        <taxon>Burkholderiales</taxon>
        <taxon>Burkholderiaceae</taxon>
        <taxon>Cupriavidus</taxon>
    </lineage>
</organism>
<dbReference type="RefSeq" id="WP_151073123.1">
    <property type="nucleotide sequence ID" value="NZ_CP032520.1"/>
</dbReference>
<reference evidence="1 2" key="1">
    <citation type="submission" date="2018-09" db="EMBL/GenBank/DDBJ databases">
        <title>Complete genome sequence of Cupriavidus oxalaticus T2, a bacterium capable of phenol tolerance and degradation.</title>
        <authorList>
            <person name="Yan J."/>
        </authorList>
    </citation>
    <scope>NUCLEOTIDE SEQUENCE [LARGE SCALE GENOMIC DNA]</scope>
    <source>
        <strain evidence="1 2">T2</strain>
        <plasmid evidence="1 2">unnamed1</plasmid>
    </source>
</reference>